<gene>
    <name evidence="1" type="primary">LOC107808819</name>
</gene>
<reference evidence="1" key="1">
    <citation type="submission" date="2025-08" db="UniProtKB">
        <authorList>
            <consortium name="RefSeq"/>
        </authorList>
    </citation>
    <scope>IDENTIFICATION</scope>
</reference>
<dbReference type="AlphaFoldDB" id="A0A1S4BJ25"/>
<dbReference type="OrthoDB" id="1468745at2759"/>
<proteinExistence type="predicted"/>
<accession>A0A1S4BJ25</accession>
<sequence>MFSKVPDEWEVEASTKGLNSLHSDASRKLKESVLEFQATTWADVYYRYESKIRIEDDQLSSTLMVMEIKDFSHRIDFISNRREDRGRSSNALREKESSGSRDLVLAMRNIKERTGDCRHLREEVAALLKNGHLREFLSDQAKGNYGRNQDVVELAKPVARSTCLMINMIFGGDEINGVKFLSAKKTKIFVNHGKRMRETSEGDEITFTEEDDDGLILPQNDALVISLNVLDFKTKRVLVDLGSSTNIIKWRVLEQAKLT</sequence>
<dbReference type="PANTHER" id="PTHR33240">
    <property type="entry name" value="OS08G0508500 PROTEIN"/>
    <property type="match status" value="1"/>
</dbReference>
<evidence type="ECO:0000313" key="1">
    <source>
        <dbReference type="RefSeq" id="XP_016488871.1"/>
    </source>
</evidence>
<protein>
    <submittedName>
        <fullName evidence="1">Uncharacterized protein</fullName>
    </submittedName>
</protein>
<dbReference type="KEGG" id="nta:107808819"/>
<dbReference type="PaxDb" id="4097-A0A1S4BJ25"/>
<organism evidence="1">
    <name type="scientific">Nicotiana tabacum</name>
    <name type="common">Common tobacco</name>
    <dbReference type="NCBI Taxonomy" id="4097"/>
    <lineage>
        <taxon>Eukaryota</taxon>
        <taxon>Viridiplantae</taxon>
        <taxon>Streptophyta</taxon>
        <taxon>Embryophyta</taxon>
        <taxon>Tracheophyta</taxon>
        <taxon>Spermatophyta</taxon>
        <taxon>Magnoliopsida</taxon>
        <taxon>eudicotyledons</taxon>
        <taxon>Gunneridae</taxon>
        <taxon>Pentapetalae</taxon>
        <taxon>asterids</taxon>
        <taxon>lamiids</taxon>
        <taxon>Solanales</taxon>
        <taxon>Solanaceae</taxon>
        <taxon>Nicotianoideae</taxon>
        <taxon>Nicotianeae</taxon>
        <taxon>Nicotiana</taxon>
    </lineage>
</organism>
<dbReference type="PANTHER" id="PTHR33240:SF8">
    <property type="entry name" value="OS03G0439900 PROTEIN"/>
    <property type="match status" value="1"/>
</dbReference>
<dbReference type="RefSeq" id="XP_016488871.1">
    <property type="nucleotide sequence ID" value="XM_016633385.1"/>
</dbReference>
<name>A0A1S4BJ25_TOBAC</name>